<name>A0AA40D2D0_9PEZI</name>
<keyword evidence="2" id="KW-1133">Transmembrane helix</keyword>
<evidence type="ECO:0000313" key="4">
    <source>
        <dbReference type="Proteomes" id="UP001174997"/>
    </source>
</evidence>
<feature type="compositionally biased region" description="Basic and acidic residues" evidence="1">
    <location>
        <begin position="465"/>
        <end position="504"/>
    </location>
</feature>
<feature type="compositionally biased region" description="Low complexity" evidence="1">
    <location>
        <begin position="385"/>
        <end position="413"/>
    </location>
</feature>
<evidence type="ECO:0000313" key="3">
    <source>
        <dbReference type="EMBL" id="KAK0660455.1"/>
    </source>
</evidence>
<feature type="transmembrane region" description="Helical" evidence="2">
    <location>
        <begin position="246"/>
        <end position="267"/>
    </location>
</feature>
<comment type="caution">
    <text evidence="3">The sequence shown here is derived from an EMBL/GenBank/DDBJ whole genome shotgun (WGS) entry which is preliminary data.</text>
</comment>
<feature type="compositionally biased region" description="Basic and acidic residues" evidence="1">
    <location>
        <begin position="558"/>
        <end position="571"/>
    </location>
</feature>
<feature type="transmembrane region" description="Helical" evidence="2">
    <location>
        <begin position="195"/>
        <end position="218"/>
    </location>
</feature>
<organism evidence="3 4">
    <name type="scientific">Cercophora samala</name>
    <dbReference type="NCBI Taxonomy" id="330535"/>
    <lineage>
        <taxon>Eukaryota</taxon>
        <taxon>Fungi</taxon>
        <taxon>Dikarya</taxon>
        <taxon>Ascomycota</taxon>
        <taxon>Pezizomycotina</taxon>
        <taxon>Sordariomycetes</taxon>
        <taxon>Sordariomycetidae</taxon>
        <taxon>Sordariales</taxon>
        <taxon>Lasiosphaeriaceae</taxon>
        <taxon>Cercophora</taxon>
    </lineage>
</organism>
<feature type="region of interest" description="Disordered" evidence="1">
    <location>
        <begin position="1"/>
        <end position="95"/>
    </location>
</feature>
<keyword evidence="2" id="KW-0472">Membrane</keyword>
<dbReference type="Proteomes" id="UP001174997">
    <property type="component" value="Unassembled WGS sequence"/>
</dbReference>
<dbReference type="EMBL" id="JAULSY010000166">
    <property type="protein sequence ID" value="KAK0660455.1"/>
    <property type="molecule type" value="Genomic_DNA"/>
</dbReference>
<feature type="transmembrane region" description="Helical" evidence="2">
    <location>
        <begin position="157"/>
        <end position="183"/>
    </location>
</feature>
<accession>A0AA40D2D0</accession>
<feature type="region of interest" description="Disordered" evidence="1">
    <location>
        <begin position="429"/>
        <end position="571"/>
    </location>
</feature>
<protein>
    <submittedName>
        <fullName evidence="3">Uncharacterized protein</fullName>
    </submittedName>
</protein>
<reference evidence="3" key="1">
    <citation type="submission" date="2023-06" db="EMBL/GenBank/DDBJ databases">
        <title>Genome-scale phylogeny and comparative genomics of the fungal order Sordariales.</title>
        <authorList>
            <consortium name="Lawrence Berkeley National Laboratory"/>
            <person name="Hensen N."/>
            <person name="Bonometti L."/>
            <person name="Westerberg I."/>
            <person name="Brannstrom I.O."/>
            <person name="Guillou S."/>
            <person name="Cros-Aarteil S."/>
            <person name="Calhoun S."/>
            <person name="Haridas S."/>
            <person name="Kuo A."/>
            <person name="Mondo S."/>
            <person name="Pangilinan J."/>
            <person name="Riley R."/>
            <person name="Labutti K."/>
            <person name="Andreopoulos B."/>
            <person name="Lipzen A."/>
            <person name="Chen C."/>
            <person name="Yanf M."/>
            <person name="Daum C."/>
            <person name="Ng V."/>
            <person name="Clum A."/>
            <person name="Steindorff A."/>
            <person name="Ohm R."/>
            <person name="Martin F."/>
            <person name="Silar P."/>
            <person name="Natvig D."/>
            <person name="Lalanne C."/>
            <person name="Gautier V."/>
            <person name="Ament-Velasquez S.L."/>
            <person name="Kruys A."/>
            <person name="Hutchinson M.I."/>
            <person name="Powell A.J."/>
            <person name="Barry K."/>
            <person name="Miller A.N."/>
            <person name="Grigoriev I.V."/>
            <person name="Debuchy R."/>
            <person name="Gladieux P."/>
            <person name="Thoren M.H."/>
            <person name="Johannesson H."/>
        </authorList>
    </citation>
    <scope>NUCLEOTIDE SEQUENCE</scope>
    <source>
        <strain evidence="3">CBS 307.81</strain>
    </source>
</reference>
<feature type="region of interest" description="Disordered" evidence="1">
    <location>
        <begin position="356"/>
        <end position="413"/>
    </location>
</feature>
<evidence type="ECO:0000256" key="1">
    <source>
        <dbReference type="SAM" id="MobiDB-lite"/>
    </source>
</evidence>
<keyword evidence="4" id="KW-1185">Reference proteome</keyword>
<evidence type="ECO:0000256" key="2">
    <source>
        <dbReference type="SAM" id="Phobius"/>
    </source>
</evidence>
<keyword evidence="2" id="KW-0812">Transmembrane</keyword>
<gene>
    <name evidence="3" type="ORF">QBC41DRAFT_41210</name>
</gene>
<proteinExistence type="predicted"/>
<feature type="transmembrane region" description="Helical" evidence="2">
    <location>
        <begin position="121"/>
        <end position="145"/>
    </location>
</feature>
<sequence length="571" mass="60766">MASDDSAAAQPNPGKPGAEIGTEQEKQGGEVAPEAAQQQQSDVNDARTTSPPRPLPPTHEETQKGGQGQSSTAVRFQPGLLPGPHPQALMPQTYGRYNPREDIDEVPYEIPHNPRWHKVKIGLMLVAVAFSAAIIGLSVATGYISTGDYGRYYIHQSAYITGVSASAAVLSLVFVVLEMLNICLSKDGLGMHPGWLVTFNLIIGILSAAGFGIMVYYLNDATARYGWRRYFEDQGLADKELALFKGLLAVDFLLFFLHLILFLGACAEANQRSRARMRLQIVEIPYDPSQPLPPGFQYATAPHPNLQYPPTAQQAAAMRHGGWVPSPQPQRVSVHGVIPYITPEQAAQYGGYYSPMPTPAPPQQTRPGPGGYYAPAPHNPFVKNAPAPAAAPKRSSMRGARATAATASGSGQGEAQTAAAAAAVAAGKTKQASNAGKKREAPLPEIPLPEVPAEEEEATAVQEQGKAKEVVSEKAVKKEEEGVAEKAESREPYQEGSVDEKGEPAKPASEEVVSEKGEPAKPASEEVVSEKSEPAKPASEEVVSEKGEPAKPAPEEVVSEKGVSEKDVPGK</sequence>
<dbReference type="AlphaFoldDB" id="A0AA40D2D0"/>